<evidence type="ECO:0008006" key="4">
    <source>
        <dbReference type="Google" id="ProtNLM"/>
    </source>
</evidence>
<evidence type="ECO:0000313" key="3">
    <source>
        <dbReference type="Proteomes" id="UP000321408"/>
    </source>
</evidence>
<dbReference type="AlphaFoldDB" id="A0A5B9D6R8"/>
<feature type="transmembrane region" description="Helical" evidence="1">
    <location>
        <begin position="97"/>
        <end position="122"/>
    </location>
</feature>
<keyword evidence="3" id="KW-1185">Reference proteome</keyword>
<keyword evidence="1" id="KW-0472">Membrane</keyword>
<dbReference type="EMBL" id="CP042905">
    <property type="protein sequence ID" value="QEE14487.1"/>
    <property type="molecule type" value="Genomic_DNA"/>
</dbReference>
<feature type="transmembrane region" description="Helical" evidence="1">
    <location>
        <begin position="22"/>
        <end position="39"/>
    </location>
</feature>
<reference evidence="2 3" key="2">
    <citation type="journal article" date="2024" name="Int. J. Syst. Evol. Microbiol.">
        <title>Promethearchaeum syntrophicum gen. nov., sp. nov., an anaerobic, obligately syntrophic archaeon, the first isolate of the lineage 'Asgard' archaea, and proposal of the new archaeal phylum Promethearchaeota phyl. nov. and kingdom Promethearchaeati regn. nov.</title>
        <authorList>
            <person name="Imachi H."/>
            <person name="Nobu M.K."/>
            <person name="Kato S."/>
            <person name="Takaki Y."/>
            <person name="Miyazaki M."/>
            <person name="Miyata M."/>
            <person name="Ogawara M."/>
            <person name="Saito Y."/>
            <person name="Sakai S."/>
            <person name="Tahara Y.O."/>
            <person name="Takano Y."/>
            <person name="Tasumi E."/>
            <person name="Uematsu K."/>
            <person name="Yoshimura T."/>
            <person name="Itoh T."/>
            <person name="Ohkuma M."/>
            <person name="Takai K."/>
        </authorList>
    </citation>
    <scope>NUCLEOTIDE SEQUENCE [LARGE SCALE GENOMIC DNA]</scope>
    <source>
        <strain evidence="2 3">MK-D1</strain>
    </source>
</reference>
<name>A0A5B9D6R8_9ARCH</name>
<sequence length="343" mass="40484">MTNLNIIKIYYLFVFNSNLDKLFILVIIFSSLVLSKSIWRENNRVKKPTAYSDLHDFCQDHGKKLHKILDRFDNIKMKYFIGRILPKRFFPACKEKVILFLRMIIYNFPGIVVSPTILSLFYRKTHVNENGTEKKYQANYNKDLPNENLKIRKVKGGYIYDENFCPDEINDDFNYTVKVFKGSIKKIIFKGFNLWFFPERSFDKLDKKVFQFPSVYYKICNHKESGIDGFYVGRSEKSRIRFRDHINLKNGKSKNGKYANIKFMAISSSDWAVDDVINLESVLVDNGMMSFPTNCFNNNKVTLKRNAQFLKRKSEISEILSVLNDVVFFKYQLRFKISKGETE</sequence>
<dbReference type="Proteomes" id="UP000321408">
    <property type="component" value="Chromosome"/>
</dbReference>
<organism evidence="2 3">
    <name type="scientific">Promethearchaeum syntrophicum</name>
    <dbReference type="NCBI Taxonomy" id="2594042"/>
    <lineage>
        <taxon>Archaea</taxon>
        <taxon>Promethearchaeati</taxon>
        <taxon>Promethearchaeota</taxon>
        <taxon>Promethearchaeia</taxon>
        <taxon>Promethearchaeales</taxon>
        <taxon>Promethearchaeaceae</taxon>
        <taxon>Promethearchaeum</taxon>
    </lineage>
</organism>
<accession>A0A5B9D6R8</accession>
<gene>
    <name evidence="2" type="ORF">DSAG12_00300</name>
</gene>
<evidence type="ECO:0000256" key="1">
    <source>
        <dbReference type="SAM" id="Phobius"/>
    </source>
</evidence>
<keyword evidence="1" id="KW-1133">Transmembrane helix</keyword>
<evidence type="ECO:0000313" key="2">
    <source>
        <dbReference type="EMBL" id="QEE14487.1"/>
    </source>
</evidence>
<proteinExistence type="predicted"/>
<keyword evidence="1" id="KW-0812">Transmembrane</keyword>
<dbReference type="RefSeq" id="WP_147661440.1">
    <property type="nucleotide sequence ID" value="NZ_CP042905.2"/>
</dbReference>
<reference evidence="2 3" key="1">
    <citation type="journal article" date="2020" name="Nature">
        <title>Isolation of an archaeon at the prokaryote-eukaryote interface.</title>
        <authorList>
            <person name="Imachi H."/>
            <person name="Nobu M.K."/>
            <person name="Nakahara N."/>
            <person name="Morono Y."/>
            <person name="Ogawara M."/>
            <person name="Takaki Y."/>
            <person name="Takano Y."/>
            <person name="Uematsu K."/>
            <person name="Ikuta T."/>
            <person name="Ito M."/>
            <person name="Matsui Y."/>
            <person name="Miyazaki M."/>
            <person name="Murata K."/>
            <person name="Saito Y."/>
            <person name="Sakai S."/>
            <person name="Song C."/>
            <person name="Tasumi E."/>
            <person name="Yamanaka Y."/>
            <person name="Yamaguchi T."/>
            <person name="Kamagata Y."/>
            <person name="Tamaki H."/>
            <person name="Takai K."/>
        </authorList>
    </citation>
    <scope>NUCLEOTIDE SEQUENCE [LARGE SCALE GENOMIC DNA]</scope>
    <source>
        <strain evidence="2 3">MK-D1</strain>
    </source>
</reference>
<dbReference type="GeneID" id="41328303"/>
<protein>
    <recommendedName>
        <fullName evidence="4">GIY-YIG domain-containing protein</fullName>
    </recommendedName>
</protein>
<dbReference type="KEGG" id="psyt:DSAG12_00300"/>